<feature type="domain" description="LysM" evidence="1">
    <location>
        <begin position="124"/>
        <end position="171"/>
    </location>
</feature>
<dbReference type="InterPro" id="IPR036779">
    <property type="entry name" value="LysM_dom_sf"/>
</dbReference>
<feature type="domain" description="LysM" evidence="1">
    <location>
        <begin position="20"/>
        <end position="68"/>
    </location>
</feature>
<dbReference type="PANTHER" id="PTHR33734">
    <property type="entry name" value="LYSM DOMAIN-CONTAINING GPI-ANCHORED PROTEIN 2"/>
    <property type="match status" value="1"/>
</dbReference>
<dbReference type="AlphaFoldDB" id="A0A6N8FQL2"/>
<reference evidence="2 3" key="1">
    <citation type="submission" date="2019-11" db="EMBL/GenBank/DDBJ databases">
        <authorList>
            <person name="Li X."/>
        </authorList>
    </citation>
    <scope>NUCLEOTIDE SEQUENCE [LARGE SCALE GENOMIC DNA]</scope>
    <source>
        <strain evidence="2 3">L9</strain>
    </source>
</reference>
<dbReference type="GO" id="GO:0008932">
    <property type="term" value="F:lytic endotransglycosylase activity"/>
    <property type="evidence" value="ECO:0007669"/>
    <property type="project" value="TreeGrafter"/>
</dbReference>
<dbReference type="InterPro" id="IPR018392">
    <property type="entry name" value="LysM"/>
</dbReference>
<feature type="domain" description="LysM" evidence="1">
    <location>
        <begin position="76"/>
        <end position="121"/>
    </location>
</feature>
<dbReference type="Pfam" id="PF01476">
    <property type="entry name" value="LysM"/>
    <property type="match status" value="3"/>
</dbReference>
<dbReference type="CDD" id="cd00118">
    <property type="entry name" value="LysM"/>
    <property type="match status" value="3"/>
</dbReference>
<accession>A0A6N8FQL2</accession>
<dbReference type="Gene3D" id="3.10.350.10">
    <property type="entry name" value="LysM domain"/>
    <property type="match status" value="3"/>
</dbReference>
<comment type="caution">
    <text evidence="2">The sequence shown here is derived from an EMBL/GenBank/DDBJ whole genome shotgun (WGS) entry which is preliminary data.</text>
</comment>
<evidence type="ECO:0000259" key="1">
    <source>
        <dbReference type="PROSITE" id="PS51782"/>
    </source>
</evidence>
<sequence>MIIEMNLGVIVMPIVDGNSFIYTVKPGDTLYSIASNIGGTVPLLVEANAIYPPVTDPYLIFPGQILVITTPGNRQVNHIVSTGEALYEIANRYATSVDSILGINPHITNPNLIYQNQVLQVPALIYLVEPGDTFANIAQRFGISTSTLFEANRNRPGLAPDVIYPGYQLIIPVPM</sequence>
<dbReference type="EMBL" id="WOCA01000020">
    <property type="protein sequence ID" value="MUK90359.1"/>
    <property type="molecule type" value="Genomic_DNA"/>
</dbReference>
<organism evidence="2 3">
    <name type="scientific">Ornithinibacillus caprae</name>
    <dbReference type="NCBI Taxonomy" id="2678566"/>
    <lineage>
        <taxon>Bacteria</taxon>
        <taxon>Bacillati</taxon>
        <taxon>Bacillota</taxon>
        <taxon>Bacilli</taxon>
        <taxon>Bacillales</taxon>
        <taxon>Bacillaceae</taxon>
        <taxon>Ornithinibacillus</taxon>
    </lineage>
</organism>
<dbReference type="SMART" id="SM00257">
    <property type="entry name" value="LysM"/>
    <property type="match status" value="3"/>
</dbReference>
<keyword evidence="3" id="KW-1185">Reference proteome</keyword>
<evidence type="ECO:0000313" key="2">
    <source>
        <dbReference type="EMBL" id="MUK90359.1"/>
    </source>
</evidence>
<evidence type="ECO:0000313" key="3">
    <source>
        <dbReference type="Proteomes" id="UP000469125"/>
    </source>
</evidence>
<name>A0A6N8FQL2_9BACI</name>
<protein>
    <submittedName>
        <fullName evidence="2">LysM peptidoglycan-binding domain-containing protein</fullName>
    </submittedName>
</protein>
<dbReference type="PROSITE" id="PS51782">
    <property type="entry name" value="LYSM"/>
    <property type="match status" value="3"/>
</dbReference>
<proteinExistence type="predicted"/>
<gene>
    <name evidence="2" type="ORF">GMD78_18455</name>
</gene>
<dbReference type="SUPFAM" id="SSF54106">
    <property type="entry name" value="LysM domain"/>
    <property type="match status" value="3"/>
</dbReference>
<dbReference type="Proteomes" id="UP000469125">
    <property type="component" value="Unassembled WGS sequence"/>
</dbReference>
<dbReference type="PANTHER" id="PTHR33734:SF22">
    <property type="entry name" value="MEMBRANE-BOUND LYTIC MUREIN TRANSGLYCOSYLASE D"/>
    <property type="match status" value="1"/>
</dbReference>